<dbReference type="Gene3D" id="3.40.190.10">
    <property type="entry name" value="Periplasmic binding protein-like II"/>
    <property type="match status" value="1"/>
</dbReference>
<dbReference type="SUPFAM" id="SSF53850">
    <property type="entry name" value="Periplasmic binding protein-like II"/>
    <property type="match status" value="1"/>
</dbReference>
<dbReference type="PIRSF" id="PIRSF017082">
    <property type="entry name" value="YflP"/>
    <property type="match status" value="1"/>
</dbReference>
<feature type="chain" id="PRO_5046004322" evidence="2">
    <location>
        <begin position="30"/>
        <end position="330"/>
    </location>
</feature>
<evidence type="ECO:0000313" key="3">
    <source>
        <dbReference type="EMBL" id="MEY2249505.1"/>
    </source>
</evidence>
<comment type="caution">
    <text evidence="3">The sequence shown here is derived from an EMBL/GenBank/DDBJ whole genome shotgun (WGS) entry which is preliminary data.</text>
</comment>
<evidence type="ECO:0000256" key="1">
    <source>
        <dbReference type="ARBA" id="ARBA00006987"/>
    </source>
</evidence>
<keyword evidence="2" id="KW-0732">Signal</keyword>
<sequence length="330" mass="34351">MSSWISLRTTALGLGLAFCAAAASASASAAEATAAFPNKRVTIVVPYSAGGLTDTLARSLAAKLATLWGQPVVVENRDGAGTIIGTSAVARTPADGYTLLFTSYAYTSNPVLRRQLPYGPDAFRPVGLLGSSHNVLLVTNRLRGQSLQQLIDRAKAEPGSLKLASSGPGSSPHLGAELFATKAGIRFTHVPYKGQGPAMTDLMAGVVDGMFDGMSSYALVKSGKVAAVAMASEQRHPDAPEIPTFKELGMDFVSGSWFGMLAPAATPDAVVQQINADLHRAVGDPAVRAQIAKTGLLVALSTPEAFGQYLQAETKKLQALVKSGVRIELN</sequence>
<organism evidence="3 4">
    <name type="scientific">Comamonas sediminis</name>
    <dbReference type="NCBI Taxonomy" id="1783360"/>
    <lineage>
        <taxon>Bacteria</taxon>
        <taxon>Pseudomonadati</taxon>
        <taxon>Pseudomonadota</taxon>
        <taxon>Betaproteobacteria</taxon>
        <taxon>Burkholderiales</taxon>
        <taxon>Comamonadaceae</taxon>
        <taxon>Comamonas</taxon>
    </lineage>
</organism>
<reference evidence="3 4" key="1">
    <citation type="journal article" date="2016" name="Int. J. Syst. Evol. Microbiol.">
        <title>Description of Comamonas sediminis sp. nov., isolated from lagoon sediments.</title>
        <authorList>
            <person name="Subhash Y."/>
            <person name="Bang J.J."/>
            <person name="You T.H."/>
            <person name="Lee S.S."/>
        </authorList>
    </citation>
    <scope>NUCLEOTIDE SEQUENCE [LARGE SCALE GENOMIC DNA]</scope>
    <source>
        <strain evidence="3 4">JCM 31169</strain>
    </source>
</reference>
<name>A0ABV4AWG5_9BURK</name>
<dbReference type="InterPro" id="IPR005064">
    <property type="entry name" value="BUG"/>
</dbReference>
<accession>A0ABV4AWG5</accession>
<evidence type="ECO:0000256" key="2">
    <source>
        <dbReference type="SAM" id="SignalP"/>
    </source>
</evidence>
<keyword evidence="4" id="KW-1185">Reference proteome</keyword>
<dbReference type="Gene3D" id="3.40.190.150">
    <property type="entry name" value="Bordetella uptake gene, domain 1"/>
    <property type="match status" value="1"/>
</dbReference>
<dbReference type="EMBL" id="JBGBDC010000001">
    <property type="protein sequence ID" value="MEY2249505.1"/>
    <property type="molecule type" value="Genomic_DNA"/>
</dbReference>
<gene>
    <name evidence="3" type="ORF">AB7A72_00680</name>
</gene>
<dbReference type="PANTHER" id="PTHR42928">
    <property type="entry name" value="TRICARBOXYLATE-BINDING PROTEIN"/>
    <property type="match status" value="1"/>
</dbReference>
<dbReference type="RefSeq" id="WP_369458688.1">
    <property type="nucleotide sequence ID" value="NZ_JBGBDC010000001.1"/>
</dbReference>
<feature type="signal peptide" evidence="2">
    <location>
        <begin position="1"/>
        <end position="29"/>
    </location>
</feature>
<protein>
    <submittedName>
        <fullName evidence="3">Tripartite tricarboxylate transporter substrate binding protein</fullName>
    </submittedName>
</protein>
<dbReference type="Pfam" id="PF03401">
    <property type="entry name" value="TctC"/>
    <property type="match status" value="1"/>
</dbReference>
<comment type="similarity">
    <text evidence="1">Belongs to the UPF0065 (bug) family.</text>
</comment>
<dbReference type="PANTHER" id="PTHR42928:SF5">
    <property type="entry name" value="BLR1237 PROTEIN"/>
    <property type="match status" value="1"/>
</dbReference>
<dbReference type="Proteomes" id="UP001562178">
    <property type="component" value="Unassembled WGS sequence"/>
</dbReference>
<dbReference type="InterPro" id="IPR042100">
    <property type="entry name" value="Bug_dom1"/>
</dbReference>
<proteinExistence type="inferred from homology"/>
<dbReference type="CDD" id="cd13578">
    <property type="entry name" value="PBP2_Bug27"/>
    <property type="match status" value="1"/>
</dbReference>
<evidence type="ECO:0000313" key="4">
    <source>
        <dbReference type="Proteomes" id="UP001562178"/>
    </source>
</evidence>